<feature type="domain" description="Response regulatory" evidence="10">
    <location>
        <begin position="717"/>
        <end position="833"/>
    </location>
</feature>
<dbReference type="Pfam" id="PF08447">
    <property type="entry name" value="PAS_3"/>
    <property type="match status" value="1"/>
</dbReference>
<keyword evidence="5 12" id="KW-0418">Kinase</keyword>
<dbReference type="InterPro" id="IPR013655">
    <property type="entry name" value="PAS_fold_3"/>
</dbReference>
<evidence type="ECO:0000256" key="3">
    <source>
        <dbReference type="ARBA" id="ARBA00022553"/>
    </source>
</evidence>
<dbReference type="STRING" id="45074.Lsan_0976"/>
<dbReference type="PROSITE" id="PS50110">
    <property type="entry name" value="RESPONSE_REGULATORY"/>
    <property type="match status" value="1"/>
</dbReference>
<proteinExistence type="predicted"/>
<dbReference type="InterPro" id="IPR035965">
    <property type="entry name" value="PAS-like_dom_sf"/>
</dbReference>
<dbReference type="Gene3D" id="3.30.450.40">
    <property type="match status" value="1"/>
</dbReference>
<dbReference type="SMART" id="SM00388">
    <property type="entry name" value="HisKA"/>
    <property type="match status" value="1"/>
</dbReference>
<dbReference type="RefSeq" id="WP_058513409.1">
    <property type="nucleotide sequence ID" value="NZ_CAAAIH010000022.1"/>
</dbReference>
<dbReference type="InterPro" id="IPR036890">
    <property type="entry name" value="HATPase_C_sf"/>
</dbReference>
<dbReference type="CDD" id="cd00075">
    <property type="entry name" value="HATPase"/>
    <property type="match status" value="1"/>
</dbReference>
<evidence type="ECO:0000259" key="9">
    <source>
        <dbReference type="PROSITE" id="PS50109"/>
    </source>
</evidence>
<dbReference type="Gene3D" id="3.30.450.20">
    <property type="entry name" value="PAS domain"/>
    <property type="match status" value="2"/>
</dbReference>
<dbReference type="InterPro" id="IPR003661">
    <property type="entry name" value="HisK_dim/P_dom"/>
</dbReference>
<dbReference type="Proteomes" id="UP000054703">
    <property type="component" value="Unassembled WGS sequence"/>
</dbReference>
<dbReference type="SUPFAM" id="SSF47384">
    <property type="entry name" value="Homodimeric domain of signal transducing histidine kinase"/>
    <property type="match status" value="1"/>
</dbReference>
<name>A0A0W0Z337_9GAMM</name>
<dbReference type="FunFam" id="1.10.287.130:FF:000001">
    <property type="entry name" value="Two-component sensor histidine kinase"/>
    <property type="match status" value="1"/>
</dbReference>
<dbReference type="PROSITE" id="PS50113">
    <property type="entry name" value="PAC"/>
    <property type="match status" value="1"/>
</dbReference>
<keyword evidence="6" id="KW-0902">Two-component regulatory system</keyword>
<evidence type="ECO:0000313" key="12">
    <source>
        <dbReference type="EMBL" id="KTD63543.1"/>
    </source>
</evidence>
<dbReference type="Pfam" id="PF02518">
    <property type="entry name" value="HATPase_c"/>
    <property type="match status" value="1"/>
</dbReference>
<evidence type="ECO:0000256" key="8">
    <source>
        <dbReference type="PROSITE-ProRule" id="PRU00169"/>
    </source>
</evidence>
<dbReference type="InterPro" id="IPR004358">
    <property type="entry name" value="Sig_transdc_His_kin-like_C"/>
</dbReference>
<dbReference type="PANTHER" id="PTHR43547:SF2">
    <property type="entry name" value="HYBRID SIGNAL TRANSDUCTION HISTIDINE KINASE C"/>
    <property type="match status" value="1"/>
</dbReference>
<dbReference type="SMART" id="SM00086">
    <property type="entry name" value="PAC"/>
    <property type="match status" value="2"/>
</dbReference>
<dbReference type="InterPro" id="IPR011006">
    <property type="entry name" value="CheY-like_superfamily"/>
</dbReference>
<dbReference type="PANTHER" id="PTHR43547">
    <property type="entry name" value="TWO-COMPONENT HISTIDINE KINASE"/>
    <property type="match status" value="1"/>
</dbReference>
<evidence type="ECO:0000256" key="1">
    <source>
        <dbReference type="ARBA" id="ARBA00000085"/>
    </source>
</evidence>
<dbReference type="PROSITE" id="PS50109">
    <property type="entry name" value="HIS_KIN"/>
    <property type="match status" value="1"/>
</dbReference>
<evidence type="ECO:0000256" key="6">
    <source>
        <dbReference type="ARBA" id="ARBA00023012"/>
    </source>
</evidence>
<gene>
    <name evidence="12" type="primary">stuC</name>
    <name evidence="12" type="ORF">Lsan_0976</name>
</gene>
<dbReference type="InterPro" id="IPR005467">
    <property type="entry name" value="His_kinase_dom"/>
</dbReference>
<sequence>MSKLLFGNNCATMEKSNPNDLLGAFVGASEMEELTRTFEWSKTPVGPMNKWPQSLATMIKTILANRYPMWLAWGQNLTLFYNDAYAKMTLGPKHPWALGRSLCEVWPEVGSRAESVLYSGQATRDERLLFFLKRNGFLEETYHTFSYSPVFDDQGHINGILCVVIEETERNISARRLYTLRELAAHHNKEVKSVEDACKTSIRILEKNPKDVPFALLYLLDGAQKLISLAASSGIMAGEPLSPVSLELSDSEEPWPFTSVIKSGCSIIISHPPGQFGPLPGGPWPEPSPQAIVLPLAKPGQNQFMGFLVVGVSARRSLDDAYRGFFDLVAGQVAISITKAQACEGMHESEEHFRTLISATSDVVYRMNADWSEIRYLQGREFITDLLEPCKKWIDKYIHQEDQVHVKQTMQEAIQARGLFDLEHRGFRLDGSLGWTHSRAIPILNKKEEIIEWFGIASDVSIRKEAEQALLNTSRHKDEFLATVAHELRTPLVPIFNALEIMRLAKKNAPIIEQAQDIIERQVVQMARLIEDLLDLNRISHGKIQLHMERIELSKVIQQTLESSYPIIKAAEHKLHVDLPSYPIYIQADITRLTQVFSNLLNNASKYTEKGGMIWLSAQLHHDHVVVSVLDNGIGIPAHMLLHIFDKFTQVDKQLERSKEGLGIGLWLAKQLVELHGGTVEAKSKGENFGSEFIVRIPIASSLDYKNEPINPTHCRRILVVDDNVDITTSLTLLLELMGYTIKIASNGLDAIDTASSFRPDLILMDIGMPQLNGYDVAKEIRKQPWGKNIILAALTGRGLEHDRRRAKEAGFDFHITKPIKPDMLEKLLTDIEFNTV</sequence>
<dbReference type="PRINTS" id="PR00344">
    <property type="entry name" value="BCTRLSENSOR"/>
</dbReference>
<accession>A0A0W0Z337</accession>
<dbReference type="GO" id="GO:0000155">
    <property type="term" value="F:phosphorelay sensor kinase activity"/>
    <property type="evidence" value="ECO:0007669"/>
    <property type="project" value="InterPro"/>
</dbReference>
<dbReference type="InterPro" id="IPR003594">
    <property type="entry name" value="HATPase_dom"/>
</dbReference>
<dbReference type="Pfam" id="PF00512">
    <property type="entry name" value="HisKA"/>
    <property type="match status" value="1"/>
</dbReference>
<dbReference type="EC" id="2.7.13.3" evidence="2"/>
<dbReference type="Gene3D" id="3.30.565.10">
    <property type="entry name" value="Histidine kinase-like ATPase, C-terminal domain"/>
    <property type="match status" value="1"/>
</dbReference>
<protein>
    <recommendedName>
        <fullName evidence="2">histidine kinase</fullName>
        <ecNumber evidence="2">2.7.13.3</ecNumber>
    </recommendedName>
</protein>
<dbReference type="Pfam" id="PF00072">
    <property type="entry name" value="Response_reg"/>
    <property type="match status" value="1"/>
</dbReference>
<comment type="catalytic activity">
    <reaction evidence="1">
        <text>ATP + protein L-histidine = ADP + protein N-phospho-L-histidine.</text>
        <dbReference type="EC" id="2.7.13.3"/>
    </reaction>
</comment>
<dbReference type="SUPFAM" id="SSF55785">
    <property type="entry name" value="PYP-like sensor domain (PAS domain)"/>
    <property type="match status" value="2"/>
</dbReference>
<dbReference type="CDD" id="cd00130">
    <property type="entry name" value="PAS"/>
    <property type="match status" value="1"/>
</dbReference>
<dbReference type="InterPro" id="IPR001789">
    <property type="entry name" value="Sig_transdc_resp-reg_receiver"/>
</dbReference>
<keyword evidence="4" id="KW-0808">Transferase</keyword>
<evidence type="ECO:0000256" key="7">
    <source>
        <dbReference type="ARBA" id="ARBA00023136"/>
    </source>
</evidence>
<feature type="domain" description="PAC" evidence="11">
    <location>
        <begin position="420"/>
        <end position="472"/>
    </location>
</feature>
<dbReference type="SUPFAM" id="SSF55781">
    <property type="entry name" value="GAF domain-like"/>
    <property type="match status" value="1"/>
</dbReference>
<dbReference type="CDD" id="cd00082">
    <property type="entry name" value="HisKA"/>
    <property type="match status" value="1"/>
</dbReference>
<dbReference type="AlphaFoldDB" id="A0A0W0Z337"/>
<keyword evidence="3 8" id="KW-0597">Phosphoprotein</keyword>
<evidence type="ECO:0000259" key="11">
    <source>
        <dbReference type="PROSITE" id="PS50113"/>
    </source>
</evidence>
<feature type="modified residue" description="4-aspartylphosphate" evidence="8">
    <location>
        <position position="766"/>
    </location>
</feature>
<evidence type="ECO:0000259" key="10">
    <source>
        <dbReference type="PROSITE" id="PS50110"/>
    </source>
</evidence>
<dbReference type="EMBL" id="LNYU01000024">
    <property type="protein sequence ID" value="KTD63543.1"/>
    <property type="molecule type" value="Genomic_DNA"/>
</dbReference>
<evidence type="ECO:0000313" key="13">
    <source>
        <dbReference type="Proteomes" id="UP000054703"/>
    </source>
</evidence>
<dbReference type="InterPro" id="IPR000014">
    <property type="entry name" value="PAS"/>
</dbReference>
<dbReference type="InterPro" id="IPR036097">
    <property type="entry name" value="HisK_dim/P_sf"/>
</dbReference>
<organism evidence="12 13">
    <name type="scientific">Legionella santicrucis</name>
    <dbReference type="NCBI Taxonomy" id="45074"/>
    <lineage>
        <taxon>Bacteria</taxon>
        <taxon>Pseudomonadati</taxon>
        <taxon>Pseudomonadota</taxon>
        <taxon>Gammaproteobacteria</taxon>
        <taxon>Legionellales</taxon>
        <taxon>Legionellaceae</taxon>
        <taxon>Legionella</taxon>
    </lineage>
</organism>
<dbReference type="CDD" id="cd17580">
    <property type="entry name" value="REC_2_DhkD-like"/>
    <property type="match status" value="1"/>
</dbReference>
<dbReference type="PATRIC" id="fig|45074.5.peg.1031"/>
<dbReference type="FunFam" id="3.30.565.10:FF:000006">
    <property type="entry name" value="Sensor histidine kinase WalK"/>
    <property type="match status" value="1"/>
</dbReference>
<keyword evidence="7" id="KW-0472">Membrane</keyword>
<keyword evidence="13" id="KW-1185">Reference proteome</keyword>
<dbReference type="SMART" id="SM00387">
    <property type="entry name" value="HATPase_c"/>
    <property type="match status" value="1"/>
</dbReference>
<dbReference type="OrthoDB" id="9768069at2"/>
<reference evidence="12 13" key="1">
    <citation type="submission" date="2015-11" db="EMBL/GenBank/DDBJ databases">
        <title>Genomic analysis of 38 Legionella species identifies large and diverse effector repertoires.</title>
        <authorList>
            <person name="Burstein D."/>
            <person name="Amaro F."/>
            <person name="Zusman T."/>
            <person name="Lifshitz Z."/>
            <person name="Cohen O."/>
            <person name="Gilbert J.A."/>
            <person name="Pupko T."/>
            <person name="Shuman H.A."/>
            <person name="Segal G."/>
        </authorList>
    </citation>
    <scope>NUCLEOTIDE SEQUENCE [LARGE SCALE GENOMIC DNA]</scope>
    <source>
        <strain evidence="12 13">SC-63-C7</strain>
    </source>
</reference>
<dbReference type="Gene3D" id="1.10.287.130">
    <property type="match status" value="1"/>
</dbReference>
<dbReference type="GO" id="GO:0005886">
    <property type="term" value="C:plasma membrane"/>
    <property type="evidence" value="ECO:0007669"/>
    <property type="project" value="UniProtKB-ARBA"/>
</dbReference>
<evidence type="ECO:0000256" key="2">
    <source>
        <dbReference type="ARBA" id="ARBA00012438"/>
    </source>
</evidence>
<dbReference type="InterPro" id="IPR029016">
    <property type="entry name" value="GAF-like_dom_sf"/>
</dbReference>
<dbReference type="SUPFAM" id="SSF52172">
    <property type="entry name" value="CheY-like"/>
    <property type="match status" value="1"/>
</dbReference>
<dbReference type="Gene3D" id="3.40.50.2300">
    <property type="match status" value="1"/>
</dbReference>
<dbReference type="SUPFAM" id="SSF55874">
    <property type="entry name" value="ATPase domain of HSP90 chaperone/DNA topoisomerase II/histidine kinase"/>
    <property type="match status" value="1"/>
</dbReference>
<comment type="caution">
    <text evidence="12">The sequence shown here is derived from an EMBL/GenBank/DDBJ whole genome shotgun (WGS) entry which is preliminary data.</text>
</comment>
<dbReference type="SMART" id="SM00448">
    <property type="entry name" value="REC"/>
    <property type="match status" value="1"/>
</dbReference>
<dbReference type="InterPro" id="IPR001610">
    <property type="entry name" value="PAC"/>
</dbReference>
<evidence type="ECO:0000256" key="5">
    <source>
        <dbReference type="ARBA" id="ARBA00022777"/>
    </source>
</evidence>
<dbReference type="InterPro" id="IPR000700">
    <property type="entry name" value="PAS-assoc_C"/>
</dbReference>
<feature type="domain" description="Histidine kinase" evidence="9">
    <location>
        <begin position="483"/>
        <end position="701"/>
    </location>
</feature>
<evidence type="ECO:0000256" key="4">
    <source>
        <dbReference type="ARBA" id="ARBA00022679"/>
    </source>
</evidence>